<feature type="transmembrane region" description="Helical" evidence="2">
    <location>
        <begin position="6"/>
        <end position="26"/>
    </location>
</feature>
<gene>
    <name evidence="3" type="ORF">AVDCRST_MAG89-1412</name>
</gene>
<dbReference type="AlphaFoldDB" id="A0A6J4KX09"/>
<protein>
    <submittedName>
        <fullName evidence="3">Uncharacterized protein</fullName>
    </submittedName>
</protein>
<feature type="transmembrane region" description="Helical" evidence="2">
    <location>
        <begin position="55"/>
        <end position="77"/>
    </location>
</feature>
<sequence length="758" mass="80653">MKPVDWTLVAAVLYVALALLVLWAVFRGLWAAARAVAGSFGTKGTLLAGNARIKLLGLAISALLFTRLISRLIRAVLNLFVALSDRLPRHLLVHWRSQADLCDPAGARCVGDTLLVLAQATGAGIASAFRASGILSIGFGYLVFMLALWAVATHVLSAAFNSGDGDKDLDVRDLLFEDRFKVTRQNFLFFLILFVGAYLSLASIAAIPDLRAEQGPLEHDNPGQHSKLTGLGKVELGGTDRPDNPFAPLEPILYPGLAAASRDAPKPRPKPTSDTATPADTNTTPRPVFSPRQTESDDAAEVDGTTAQPAEEGGAAAASRDEGAPGASPGGDAGTEALADTPEAAAGDTDPAQEPQPAAISPAIPDEHVAALQAQMNELRQIWGAQTVSHDSASRSLKRQAGFNEMLVQAALTDEDTTRAVRAHQMYRYRLDRWLLESGADIRADYDKSWLDLRRLERKLNGWSIGAAGYLTSPDPHAAHFQELRSQGQRLSTEAGLIAEHSARPPRPLPARGEELGPFRYVSGWLLKTGSMPLTLIVGMLGFGLLGAAASTFVREQTRRERRESAWIRRWQREYAKRPRSDSRKEAAADAAAKADAATPDRPSQPLVLNLPSVVIRGGSAAIVVFLGIMGGLSVLTQEAEPNPYALLFTCLVGAVFSENVWTWAERRFGLNLGGEEDDVDRSGDQNDADKGRNAKRPGDTGDGGQAGEGGESGEEGGESGEEGGESGQEDGESEEVGGGEGEEGESDTRGSGGDVKP</sequence>
<feature type="transmembrane region" description="Helical" evidence="2">
    <location>
        <begin position="614"/>
        <end position="633"/>
    </location>
</feature>
<feature type="transmembrane region" description="Helical" evidence="2">
    <location>
        <begin position="645"/>
        <end position="665"/>
    </location>
</feature>
<name>A0A6J4KX09_9BACT</name>
<feature type="compositionally biased region" description="Low complexity" evidence="1">
    <location>
        <begin position="272"/>
        <end position="287"/>
    </location>
</feature>
<reference evidence="3" key="1">
    <citation type="submission" date="2020-02" db="EMBL/GenBank/DDBJ databases">
        <authorList>
            <person name="Meier V. D."/>
        </authorList>
    </citation>
    <scope>NUCLEOTIDE SEQUENCE</scope>
    <source>
        <strain evidence="3">AVDCRST_MAG89</strain>
    </source>
</reference>
<feature type="region of interest" description="Disordered" evidence="1">
    <location>
        <begin position="579"/>
        <end position="603"/>
    </location>
</feature>
<evidence type="ECO:0000256" key="1">
    <source>
        <dbReference type="SAM" id="MobiDB-lite"/>
    </source>
</evidence>
<feature type="compositionally biased region" description="Basic and acidic residues" evidence="1">
    <location>
        <begin position="579"/>
        <end position="588"/>
    </location>
</feature>
<organism evidence="3">
    <name type="scientific">uncultured Gemmatimonadota bacterium</name>
    <dbReference type="NCBI Taxonomy" id="203437"/>
    <lineage>
        <taxon>Bacteria</taxon>
        <taxon>Pseudomonadati</taxon>
        <taxon>Gemmatimonadota</taxon>
        <taxon>environmental samples</taxon>
    </lineage>
</organism>
<feature type="transmembrane region" description="Helical" evidence="2">
    <location>
        <begin position="532"/>
        <end position="554"/>
    </location>
</feature>
<feature type="compositionally biased region" description="Basic and acidic residues" evidence="1">
    <location>
        <begin position="681"/>
        <end position="700"/>
    </location>
</feature>
<accession>A0A6J4KX09</accession>
<keyword evidence="2" id="KW-0472">Membrane</keyword>
<keyword evidence="2" id="KW-1133">Transmembrane helix</keyword>
<evidence type="ECO:0000256" key="2">
    <source>
        <dbReference type="SAM" id="Phobius"/>
    </source>
</evidence>
<proteinExistence type="predicted"/>
<feature type="transmembrane region" description="Helical" evidence="2">
    <location>
        <begin position="139"/>
        <end position="160"/>
    </location>
</feature>
<dbReference type="EMBL" id="CADCTV010000310">
    <property type="protein sequence ID" value="CAA9316179.1"/>
    <property type="molecule type" value="Genomic_DNA"/>
</dbReference>
<feature type="compositionally biased region" description="Low complexity" evidence="1">
    <location>
        <begin position="304"/>
        <end position="318"/>
    </location>
</feature>
<feature type="transmembrane region" description="Helical" evidence="2">
    <location>
        <begin position="187"/>
        <end position="207"/>
    </location>
</feature>
<feature type="compositionally biased region" description="Acidic residues" evidence="1">
    <location>
        <begin position="712"/>
        <end position="746"/>
    </location>
</feature>
<feature type="region of interest" description="Disordered" evidence="1">
    <location>
        <begin position="674"/>
        <end position="758"/>
    </location>
</feature>
<feature type="region of interest" description="Disordered" evidence="1">
    <location>
        <begin position="215"/>
        <end position="337"/>
    </location>
</feature>
<keyword evidence="2" id="KW-0812">Transmembrane</keyword>
<feature type="compositionally biased region" description="Low complexity" evidence="1">
    <location>
        <begin position="589"/>
        <end position="598"/>
    </location>
</feature>
<feature type="compositionally biased region" description="Gly residues" evidence="1">
    <location>
        <begin position="701"/>
        <end position="711"/>
    </location>
</feature>
<evidence type="ECO:0000313" key="3">
    <source>
        <dbReference type="EMBL" id="CAA9316179.1"/>
    </source>
</evidence>